<organism evidence="2 3">
    <name type="scientific">Parastrongyloides trichosuri</name>
    <name type="common">Possum-specific nematode worm</name>
    <dbReference type="NCBI Taxonomy" id="131310"/>
    <lineage>
        <taxon>Eukaryota</taxon>
        <taxon>Metazoa</taxon>
        <taxon>Ecdysozoa</taxon>
        <taxon>Nematoda</taxon>
        <taxon>Chromadorea</taxon>
        <taxon>Rhabditida</taxon>
        <taxon>Tylenchina</taxon>
        <taxon>Panagrolaimomorpha</taxon>
        <taxon>Strongyloidoidea</taxon>
        <taxon>Strongyloididae</taxon>
        <taxon>Parastrongyloides</taxon>
    </lineage>
</organism>
<proteinExistence type="predicted"/>
<sequence>MVGRFQTPRQARRQPGAHRVRAHPRGRRHQDRRVGHHDQGPGPAGRRPTVVADHRRLPGQGLGKPAQGPAEHWLVAPPRFALLERVTHQEWARRSDPAGLFCTLPSSSDLIRGSSAGARSSTAMSRRRKTRSSGQARG</sequence>
<feature type="region of interest" description="Disordered" evidence="1">
    <location>
        <begin position="1"/>
        <end position="71"/>
    </location>
</feature>
<dbReference type="Proteomes" id="UP000038045">
    <property type="component" value="Unplaced"/>
</dbReference>
<dbReference type="AlphaFoldDB" id="A0A0N5A605"/>
<reference evidence="3" key="1">
    <citation type="submission" date="2017-02" db="UniProtKB">
        <authorList>
            <consortium name="WormBaseParasite"/>
        </authorList>
    </citation>
    <scope>IDENTIFICATION</scope>
</reference>
<accession>A0A0N5A605</accession>
<keyword evidence="2" id="KW-1185">Reference proteome</keyword>
<feature type="region of interest" description="Disordered" evidence="1">
    <location>
        <begin position="104"/>
        <end position="138"/>
    </location>
</feature>
<evidence type="ECO:0000313" key="3">
    <source>
        <dbReference type="WBParaSite" id="PTRK_0001732600.1"/>
    </source>
</evidence>
<feature type="compositionally biased region" description="Low complexity" evidence="1">
    <location>
        <begin position="112"/>
        <end position="124"/>
    </location>
</feature>
<evidence type="ECO:0000313" key="2">
    <source>
        <dbReference type="Proteomes" id="UP000038045"/>
    </source>
</evidence>
<name>A0A0N5A605_PARTI</name>
<evidence type="ECO:0000256" key="1">
    <source>
        <dbReference type="SAM" id="MobiDB-lite"/>
    </source>
</evidence>
<dbReference type="WBParaSite" id="PTRK_0001732600.1">
    <property type="protein sequence ID" value="PTRK_0001732600.1"/>
    <property type="gene ID" value="PTRK_0001732600"/>
</dbReference>
<feature type="compositionally biased region" description="Basic residues" evidence="1">
    <location>
        <begin position="10"/>
        <end position="31"/>
    </location>
</feature>
<protein>
    <submittedName>
        <fullName evidence="3">RES domain-containing protein</fullName>
    </submittedName>
</protein>